<dbReference type="InterPro" id="IPR051082">
    <property type="entry name" value="Pentapeptide-BTB/POZ_domain"/>
</dbReference>
<feature type="compositionally biased region" description="Pro residues" evidence="1">
    <location>
        <begin position="336"/>
        <end position="349"/>
    </location>
</feature>
<evidence type="ECO:0008006" key="5">
    <source>
        <dbReference type="Google" id="ProtNLM"/>
    </source>
</evidence>
<keyword evidence="2" id="KW-0732">Signal</keyword>
<dbReference type="EMBL" id="NTGA01000005">
    <property type="protein sequence ID" value="PAY24426.1"/>
    <property type="molecule type" value="Genomic_DNA"/>
</dbReference>
<dbReference type="OrthoDB" id="4775025at2"/>
<proteinExistence type="predicted"/>
<dbReference type="Proteomes" id="UP000218810">
    <property type="component" value="Unassembled WGS sequence"/>
</dbReference>
<gene>
    <name evidence="3" type="ORF">CEY15_02960</name>
</gene>
<evidence type="ECO:0000313" key="4">
    <source>
        <dbReference type="Proteomes" id="UP000218810"/>
    </source>
</evidence>
<dbReference type="Gene3D" id="2.160.20.80">
    <property type="entry name" value="E3 ubiquitin-protein ligase SopA"/>
    <property type="match status" value="1"/>
</dbReference>
<accession>A0A2A2WTB2</accession>
<dbReference type="PANTHER" id="PTHR14136:SF17">
    <property type="entry name" value="BTB_POZ DOMAIN-CONTAINING PROTEIN KCTD9"/>
    <property type="match status" value="1"/>
</dbReference>
<evidence type="ECO:0000256" key="1">
    <source>
        <dbReference type="SAM" id="MobiDB-lite"/>
    </source>
</evidence>
<keyword evidence="4" id="KW-1185">Reference proteome</keyword>
<evidence type="ECO:0000313" key="3">
    <source>
        <dbReference type="EMBL" id="PAY24426.1"/>
    </source>
</evidence>
<feature type="region of interest" description="Disordered" evidence="1">
    <location>
        <begin position="334"/>
        <end position="355"/>
    </location>
</feature>
<comment type="caution">
    <text evidence="3">The sequence shown here is derived from an EMBL/GenBank/DDBJ whole genome shotgun (WGS) entry which is preliminary data.</text>
</comment>
<feature type="chain" id="PRO_5012810565" description="Pentapeptide repeat-containing protein" evidence="2">
    <location>
        <begin position="35"/>
        <end position="364"/>
    </location>
</feature>
<feature type="signal peptide" evidence="2">
    <location>
        <begin position="1"/>
        <end position="34"/>
    </location>
</feature>
<dbReference type="InterPro" id="IPR001646">
    <property type="entry name" value="5peptide_repeat"/>
</dbReference>
<dbReference type="Pfam" id="PF00805">
    <property type="entry name" value="Pentapeptide"/>
    <property type="match status" value="1"/>
</dbReference>
<reference evidence="4" key="1">
    <citation type="submission" date="2017-09" db="EMBL/GenBank/DDBJ databases">
        <authorList>
            <person name="Zhang Y."/>
            <person name="Huang X."/>
            <person name="Liu J."/>
            <person name="Lu L."/>
            <person name="Peng K."/>
        </authorList>
    </citation>
    <scope>NUCLEOTIDE SEQUENCE [LARGE SCALE GENOMIC DNA]</scope>
    <source>
        <strain evidence="4">S-XJ-1</strain>
    </source>
</reference>
<name>A0A2A2WTB2_9ACTN</name>
<organism evidence="3 4">
    <name type="scientific">Dietzia natronolimnaea</name>
    <dbReference type="NCBI Taxonomy" id="161920"/>
    <lineage>
        <taxon>Bacteria</taxon>
        <taxon>Bacillati</taxon>
        <taxon>Actinomycetota</taxon>
        <taxon>Actinomycetes</taxon>
        <taxon>Mycobacteriales</taxon>
        <taxon>Dietziaceae</taxon>
        <taxon>Dietzia</taxon>
    </lineage>
</organism>
<evidence type="ECO:0000256" key="2">
    <source>
        <dbReference type="SAM" id="SignalP"/>
    </source>
</evidence>
<dbReference type="PANTHER" id="PTHR14136">
    <property type="entry name" value="BTB_POZ DOMAIN-CONTAINING PROTEIN KCTD9"/>
    <property type="match status" value="1"/>
</dbReference>
<dbReference type="AlphaFoldDB" id="A0A2A2WTB2"/>
<dbReference type="SUPFAM" id="SSF141571">
    <property type="entry name" value="Pentapeptide repeat-like"/>
    <property type="match status" value="1"/>
</dbReference>
<protein>
    <recommendedName>
        <fullName evidence="5">Pentapeptide repeat-containing protein</fullName>
    </recommendedName>
</protein>
<sequence length="364" mass="36911">MCFGSVSGRGALRVGVVALVVAALLWPALPAAYAAPADPIVDSSGVTVPGCTLPYVQGVNASCFGADLSGYDLSTPPFVDVLWVSGEFERVNMEGRAFPVGTDFSGADLAAANLRSVSAVGAYFTNAGMQMLDATGAVLTGARLWQTNARDATFADADLTNAQFNMADLTGADFTGADLTGARIYADVTGAIFTDAIGVDLAGSTGTPLAGPPGYTPPPPAPDSGPISLAATAEKGYAAWSLKTTWTNRSSTSSFDCSFEARPTDADGTYNNLAPYPGPTVTVSPNSTVELVQNAGVGPLGIEWQCEGGDGTTDSRLLSTTAYLGLVPPTRVTIPAPDPDLSTPPPVVPAPGSGSSVLALFGSS</sequence>